<comment type="caution">
    <text evidence="1">The sequence shown here is derived from an EMBL/GenBank/DDBJ whole genome shotgun (WGS) entry which is preliminary data.</text>
</comment>
<sequence length="131" mass="14627">MLQATASVILPRLTGLTKAYLLYHNQVGFQVVTHIPSVEKVVIQHGDKLLDGFHSSVKRYFCMPSTETSIFTTLVPPKNLEKYANEVGKSLTKMPSISITTKVLCQKIKNAIIKTSKTVDREQSQFSDVET</sequence>
<dbReference type="Proteomes" id="UP001050691">
    <property type="component" value="Unassembled WGS sequence"/>
</dbReference>
<organism evidence="1 2">
    <name type="scientific">Clathrus columnatus</name>
    <dbReference type="NCBI Taxonomy" id="1419009"/>
    <lineage>
        <taxon>Eukaryota</taxon>
        <taxon>Fungi</taxon>
        <taxon>Dikarya</taxon>
        <taxon>Basidiomycota</taxon>
        <taxon>Agaricomycotina</taxon>
        <taxon>Agaricomycetes</taxon>
        <taxon>Phallomycetidae</taxon>
        <taxon>Phallales</taxon>
        <taxon>Clathraceae</taxon>
        <taxon>Clathrus</taxon>
    </lineage>
</organism>
<gene>
    <name evidence="1" type="ORF">Clacol_006884</name>
</gene>
<dbReference type="EMBL" id="BPWL01000007">
    <property type="protein sequence ID" value="GJJ12641.1"/>
    <property type="molecule type" value="Genomic_DNA"/>
</dbReference>
<reference evidence="1" key="1">
    <citation type="submission" date="2021-10" db="EMBL/GenBank/DDBJ databases">
        <title>De novo Genome Assembly of Clathrus columnatus (Basidiomycota, Fungi) Using Illumina and Nanopore Sequence Data.</title>
        <authorList>
            <person name="Ogiso-Tanaka E."/>
            <person name="Itagaki H."/>
            <person name="Hosoya T."/>
            <person name="Hosaka K."/>
        </authorList>
    </citation>
    <scope>NUCLEOTIDE SEQUENCE</scope>
    <source>
        <strain evidence="1">MO-923</strain>
    </source>
</reference>
<proteinExistence type="predicted"/>
<evidence type="ECO:0000313" key="2">
    <source>
        <dbReference type="Proteomes" id="UP001050691"/>
    </source>
</evidence>
<protein>
    <submittedName>
        <fullName evidence="1">Uncharacterized protein</fullName>
    </submittedName>
</protein>
<name>A0AAV5AI69_9AGAM</name>
<dbReference type="AlphaFoldDB" id="A0AAV5AI69"/>
<keyword evidence="2" id="KW-1185">Reference proteome</keyword>
<accession>A0AAV5AI69</accession>
<evidence type="ECO:0000313" key="1">
    <source>
        <dbReference type="EMBL" id="GJJ12641.1"/>
    </source>
</evidence>